<feature type="coiled-coil region" evidence="6">
    <location>
        <begin position="393"/>
        <end position="467"/>
    </location>
</feature>
<dbReference type="GO" id="GO:0003677">
    <property type="term" value="F:DNA binding"/>
    <property type="evidence" value="ECO:0007669"/>
    <property type="project" value="UniProtKB-KW"/>
</dbReference>
<dbReference type="EMBL" id="FOSG01000012">
    <property type="protein sequence ID" value="SFL05004.1"/>
    <property type="molecule type" value="Genomic_DNA"/>
</dbReference>
<dbReference type="InterPro" id="IPR006118">
    <property type="entry name" value="Recombinase_CS"/>
</dbReference>
<evidence type="ECO:0000256" key="5">
    <source>
        <dbReference type="PROSITE-ProRule" id="PRU10137"/>
    </source>
</evidence>
<feature type="region of interest" description="Disordered" evidence="7">
    <location>
        <begin position="248"/>
        <end position="272"/>
    </location>
</feature>
<evidence type="ECO:0000256" key="2">
    <source>
        <dbReference type="ARBA" id="ARBA00023125"/>
    </source>
</evidence>
<evidence type="ECO:0000256" key="6">
    <source>
        <dbReference type="SAM" id="Coils"/>
    </source>
</evidence>
<dbReference type="InterPro" id="IPR011109">
    <property type="entry name" value="DNA_bind_recombinase_dom"/>
</dbReference>
<dbReference type="Gene3D" id="3.40.50.1390">
    <property type="entry name" value="Resolvase, N-terminal catalytic domain"/>
    <property type="match status" value="1"/>
</dbReference>
<evidence type="ECO:0000256" key="4">
    <source>
        <dbReference type="PIRSR" id="PIRSR606118-50"/>
    </source>
</evidence>
<evidence type="ECO:0000256" key="3">
    <source>
        <dbReference type="ARBA" id="ARBA00023172"/>
    </source>
</evidence>
<dbReference type="PROSITE" id="PS51737">
    <property type="entry name" value="RECOMBINASE_DNA_BIND"/>
    <property type="match status" value="1"/>
</dbReference>
<dbReference type="SMART" id="SM00857">
    <property type="entry name" value="Resolvase"/>
    <property type="match status" value="1"/>
</dbReference>
<dbReference type="Proteomes" id="UP000198928">
    <property type="component" value="Unassembled WGS sequence"/>
</dbReference>
<dbReference type="InterPro" id="IPR025161">
    <property type="entry name" value="IS402-like_dom"/>
</dbReference>
<keyword evidence="11" id="KW-1185">Reference proteome</keyword>
<keyword evidence="1" id="KW-0229">DNA integration</keyword>
<evidence type="ECO:0000256" key="1">
    <source>
        <dbReference type="ARBA" id="ARBA00022908"/>
    </source>
</evidence>
<feature type="region of interest" description="Disordered" evidence="7">
    <location>
        <begin position="621"/>
        <end position="643"/>
    </location>
</feature>
<accession>A0A1I4EGV8</accession>
<evidence type="ECO:0000256" key="7">
    <source>
        <dbReference type="SAM" id="MobiDB-lite"/>
    </source>
</evidence>
<feature type="compositionally biased region" description="Basic and acidic residues" evidence="7">
    <location>
        <begin position="621"/>
        <end position="632"/>
    </location>
</feature>
<feature type="active site" description="O-(5'-phospho-DNA)-serine intermediate" evidence="4 5">
    <location>
        <position position="16"/>
    </location>
</feature>
<name>A0A1I4EGV8_9ACTN</name>
<sequence length="643" mass="70244">MHTQGTMRAAIYARVSTDEQTRGFGLGIQEEAGRKYADSRGWSVVDVYKDEGVSGSLAQRPEFDRLIADARAGRIDAVIVHRFDRVARTVGTFYRLAETLKEHEVGIASVTQDIDTTSTGGKAMLGVLATFAEMEWNTIRERTQGGLQKKAEAGGWPGGQPPYGYRIEGKGKRGSHLVIDDREAEVLREARRMLVEEGLSTPDVAARLNAQGLMTRSGRPWSYGNLRNKLVSPAVTEAKVIFRNASRTGSGHSVKVGKDGTPRHGESVTIGLPPIFTPDEAAELRRALGQSATGKPKPQASVYPLSTRLYGLCGSHYSGMRRPGGRKYRCSGRRPKFEGAPVCDCEMIDADAVEAAVWGDVVKLLSDPDRLKTMAAEWVGLAGSDQATHADRIADLDRQIRERQDALNRAVEQQIRADSAALATALRAAVTKLAEEVEQLQEMRAEAEAWQAESAAAEQRARDLETLATVARDRLADMTPTEQAEVLALLDVRVTVTGPTPKTQVGQACGLAQWFVDHGRLVPGPLTDEAWAKVEPIVKAWEPSNHRLLDHRRVIDGVLFKLRTGCTWREVPAEYGKWSALHTRAFRWLRAGVWADLINALPNEGTPVPAAVPPLRIEGRVDPRTLAGRDDSGDLAASVSPAR</sequence>
<protein>
    <submittedName>
        <fullName evidence="10">Site-specific DNA recombinase</fullName>
    </submittedName>
</protein>
<dbReference type="InterPro" id="IPR050639">
    <property type="entry name" value="SSR_resolvase"/>
</dbReference>
<reference evidence="11" key="1">
    <citation type="submission" date="2016-10" db="EMBL/GenBank/DDBJ databases">
        <authorList>
            <person name="Varghese N."/>
            <person name="Submissions S."/>
        </authorList>
    </citation>
    <scope>NUCLEOTIDE SEQUENCE [LARGE SCALE GENOMIC DNA]</scope>
    <source>
        <strain evidence="11">PL19</strain>
    </source>
</reference>
<dbReference type="Pfam" id="PF00239">
    <property type="entry name" value="Resolvase"/>
    <property type="match status" value="1"/>
</dbReference>
<keyword evidence="3" id="KW-0233">DNA recombination</keyword>
<dbReference type="InterPro" id="IPR006119">
    <property type="entry name" value="Resolv_N"/>
</dbReference>
<dbReference type="PROSITE" id="PS51736">
    <property type="entry name" value="RECOMBINASES_3"/>
    <property type="match status" value="1"/>
</dbReference>
<proteinExistence type="predicted"/>
<dbReference type="SUPFAM" id="SSF53041">
    <property type="entry name" value="Resolvase-like"/>
    <property type="match status" value="1"/>
</dbReference>
<evidence type="ECO:0000259" key="9">
    <source>
        <dbReference type="PROSITE" id="PS51737"/>
    </source>
</evidence>
<dbReference type="OrthoDB" id="4546548at2"/>
<keyword evidence="2" id="KW-0238">DNA-binding</keyword>
<dbReference type="GO" id="GO:0015074">
    <property type="term" value="P:DNA integration"/>
    <property type="evidence" value="ECO:0007669"/>
    <property type="project" value="UniProtKB-KW"/>
</dbReference>
<dbReference type="GO" id="GO:0000150">
    <property type="term" value="F:DNA strand exchange activity"/>
    <property type="evidence" value="ECO:0007669"/>
    <property type="project" value="InterPro"/>
</dbReference>
<dbReference type="PANTHER" id="PTHR30461">
    <property type="entry name" value="DNA-INVERTASE FROM LAMBDOID PROPHAGE"/>
    <property type="match status" value="1"/>
</dbReference>
<feature type="compositionally biased region" description="Basic and acidic residues" evidence="7">
    <location>
        <begin position="256"/>
        <end position="266"/>
    </location>
</feature>
<organism evidence="10 11">
    <name type="scientific">Streptomyces pini</name>
    <dbReference type="NCBI Taxonomy" id="1520580"/>
    <lineage>
        <taxon>Bacteria</taxon>
        <taxon>Bacillati</taxon>
        <taxon>Actinomycetota</taxon>
        <taxon>Actinomycetes</taxon>
        <taxon>Kitasatosporales</taxon>
        <taxon>Streptomycetaceae</taxon>
        <taxon>Streptomyces</taxon>
    </lineage>
</organism>
<dbReference type="AlphaFoldDB" id="A0A1I4EGV8"/>
<dbReference type="InterPro" id="IPR025827">
    <property type="entry name" value="Zn_ribbon_recom_dom"/>
</dbReference>
<feature type="domain" description="Recombinase" evidence="9">
    <location>
        <begin position="162"/>
        <end position="294"/>
    </location>
</feature>
<dbReference type="CDD" id="cd00338">
    <property type="entry name" value="Ser_Recombinase"/>
    <property type="match status" value="1"/>
</dbReference>
<dbReference type="Gene3D" id="3.90.1750.20">
    <property type="entry name" value="Putative Large Serine Recombinase, Chain B, Domain 2"/>
    <property type="match status" value="1"/>
</dbReference>
<dbReference type="Pfam" id="PF07508">
    <property type="entry name" value="Recombinase"/>
    <property type="match status" value="1"/>
</dbReference>
<feature type="domain" description="Resolvase/invertase-type recombinase catalytic" evidence="8">
    <location>
        <begin position="8"/>
        <end position="154"/>
    </location>
</feature>
<dbReference type="PANTHER" id="PTHR30461:SF2">
    <property type="entry name" value="SERINE RECOMBINASE PINE-RELATED"/>
    <property type="match status" value="1"/>
</dbReference>
<evidence type="ECO:0000313" key="11">
    <source>
        <dbReference type="Proteomes" id="UP000198928"/>
    </source>
</evidence>
<dbReference type="Pfam" id="PF13408">
    <property type="entry name" value="Zn_ribbon_recom"/>
    <property type="match status" value="1"/>
</dbReference>
<dbReference type="Pfam" id="PF13340">
    <property type="entry name" value="DUF4096"/>
    <property type="match status" value="1"/>
</dbReference>
<keyword evidence="6" id="KW-0175">Coiled coil</keyword>
<evidence type="ECO:0000313" key="10">
    <source>
        <dbReference type="EMBL" id="SFL05004.1"/>
    </source>
</evidence>
<dbReference type="InterPro" id="IPR036162">
    <property type="entry name" value="Resolvase-like_N_sf"/>
</dbReference>
<gene>
    <name evidence="10" type="ORF">SAMN05192584_11273</name>
</gene>
<dbReference type="PROSITE" id="PS00397">
    <property type="entry name" value="RECOMBINASES_1"/>
    <property type="match status" value="1"/>
</dbReference>
<dbReference type="InterPro" id="IPR038109">
    <property type="entry name" value="DNA_bind_recomb_sf"/>
</dbReference>
<evidence type="ECO:0000259" key="8">
    <source>
        <dbReference type="PROSITE" id="PS51736"/>
    </source>
</evidence>